<accession>A0ABM5KK14</accession>
<feature type="compositionally biased region" description="Basic and acidic residues" evidence="1">
    <location>
        <begin position="675"/>
        <end position="689"/>
    </location>
</feature>
<reference evidence="3" key="1">
    <citation type="submission" date="2025-05" db="UniProtKB">
        <authorList>
            <consortium name="EnsemblMetazoa"/>
        </authorList>
    </citation>
    <scope>IDENTIFICATION</scope>
</reference>
<dbReference type="EnsemblMetazoa" id="XM_050654588.1">
    <property type="protein sequence ID" value="XP_050510545.1"/>
    <property type="gene ID" value="LOC126887195"/>
</dbReference>
<feature type="domain" description="DUF8206" evidence="2">
    <location>
        <begin position="351"/>
        <end position="427"/>
    </location>
</feature>
<evidence type="ECO:0000313" key="3">
    <source>
        <dbReference type="EnsemblMetazoa" id="XP_050510545.1"/>
    </source>
</evidence>
<dbReference type="InterPro" id="IPR058519">
    <property type="entry name" value="DUF8206"/>
</dbReference>
<dbReference type="Proteomes" id="UP001652700">
    <property type="component" value="Unplaced"/>
</dbReference>
<organism evidence="3 4">
    <name type="scientific">Diabrotica virgifera virgifera</name>
    <name type="common">western corn rootworm</name>
    <dbReference type="NCBI Taxonomy" id="50390"/>
    <lineage>
        <taxon>Eukaryota</taxon>
        <taxon>Metazoa</taxon>
        <taxon>Ecdysozoa</taxon>
        <taxon>Arthropoda</taxon>
        <taxon>Hexapoda</taxon>
        <taxon>Insecta</taxon>
        <taxon>Pterygota</taxon>
        <taxon>Neoptera</taxon>
        <taxon>Endopterygota</taxon>
        <taxon>Coleoptera</taxon>
        <taxon>Polyphaga</taxon>
        <taxon>Cucujiformia</taxon>
        <taxon>Chrysomeloidea</taxon>
        <taxon>Chrysomelidae</taxon>
        <taxon>Galerucinae</taxon>
        <taxon>Diabroticina</taxon>
        <taxon>Diabroticites</taxon>
        <taxon>Diabrotica</taxon>
    </lineage>
</organism>
<dbReference type="GeneID" id="126887195"/>
<dbReference type="SUPFAM" id="SSF52540">
    <property type="entry name" value="P-loop containing nucleoside triphosphate hydrolases"/>
    <property type="match status" value="1"/>
</dbReference>
<dbReference type="CDD" id="cd00882">
    <property type="entry name" value="Ras_like_GTPase"/>
    <property type="match status" value="1"/>
</dbReference>
<dbReference type="PANTHER" id="PTHR32046">
    <property type="entry name" value="G DOMAIN-CONTAINING PROTEIN"/>
    <property type="match status" value="1"/>
</dbReference>
<protein>
    <recommendedName>
        <fullName evidence="2">DUF8206 domain-containing protein</fullName>
    </recommendedName>
</protein>
<sequence>MAEYHIEDKMKNVSCNSDINILLLGASGVGKSTFINAFANYLTFIDIEEAKYNAPMVLIPGKFTVFDNEGNAHDITTGDPDKNEYIQTGESATQDVKTYVFPIMDGAIKIRLIDTPGMADNRGIDQDDINAENILRYIANLHELHAICFLLKPNESRYTVFFQYCMNQIFSRLDKSACDNIIFCFTHTRGSDYGPGASIRILEKAINEIASRPPYAKISMKRNIFYFDNESFKYLSSVQRGIRFDPNIEERNKESWDKSAQQSWKLIRYITGDSKNKPLRPHFVKSTNAINEARRMITQLSQPLAEITQLIHHNMSVLERHNEILRNANETLDEMKNKLYVPVIGLESTTLNQPVTVCAERKCCEVYTIGEKNVFHYKQRCHDPCYLTGVPKDIIGAAELIDCWAMNGTSTCTQCMCDFKVHMHVYYLTKPVEKQEVDENIQRNITSKEDLIKSKQQVIRDIEVKHSELHNEHQVVVEICAKFAHFLQNNAITPFNDSYKEYIEYLINRERSLGRDCNKETVKHLEQLLLQYVEIKNRFDEALKSNKAMGKDAVITAEDVSESINKLYSLKHNGKKIEELYNCQKKSRTKEFKNMEYIHKMPCKAKVEKSEEKKKKDQKQKFEKDDIDVDNEKKNKYIDQKQEVKEDEINIDNEKKNKNIGQKQEVEEDDINADNENKNKNIDTRHTIEPRQDIQNTKKERNILWGIVNWFFGPSQRRIHQVQKDHTNRGDSDSDKSDSD</sequence>
<proteinExistence type="predicted"/>
<evidence type="ECO:0000259" key="2">
    <source>
        <dbReference type="Pfam" id="PF26633"/>
    </source>
</evidence>
<dbReference type="PANTHER" id="PTHR32046:SF11">
    <property type="entry name" value="IMMUNE-ASSOCIATED NUCLEOTIDE-BINDING PROTEIN 10-LIKE"/>
    <property type="match status" value="1"/>
</dbReference>
<evidence type="ECO:0000313" key="4">
    <source>
        <dbReference type="Proteomes" id="UP001652700"/>
    </source>
</evidence>
<feature type="compositionally biased region" description="Basic and acidic residues" evidence="1">
    <location>
        <begin position="722"/>
        <end position="740"/>
    </location>
</feature>
<dbReference type="Gene3D" id="3.40.50.300">
    <property type="entry name" value="P-loop containing nucleotide triphosphate hydrolases"/>
    <property type="match status" value="1"/>
</dbReference>
<feature type="region of interest" description="Disordered" evidence="1">
    <location>
        <begin position="648"/>
        <end position="689"/>
    </location>
</feature>
<feature type="region of interest" description="Disordered" evidence="1">
    <location>
        <begin position="719"/>
        <end position="740"/>
    </location>
</feature>
<feature type="region of interest" description="Disordered" evidence="1">
    <location>
        <begin position="604"/>
        <end position="628"/>
    </location>
</feature>
<dbReference type="Pfam" id="PF26633">
    <property type="entry name" value="DUF8206"/>
    <property type="match status" value="1"/>
</dbReference>
<evidence type="ECO:0000256" key="1">
    <source>
        <dbReference type="SAM" id="MobiDB-lite"/>
    </source>
</evidence>
<name>A0ABM5KK14_DIAVI</name>
<keyword evidence="4" id="KW-1185">Reference proteome</keyword>
<dbReference type="InterPro" id="IPR027417">
    <property type="entry name" value="P-loop_NTPase"/>
</dbReference>
<dbReference type="RefSeq" id="XP_050510545.1">
    <property type="nucleotide sequence ID" value="XM_050654588.1"/>
</dbReference>
<feature type="compositionally biased region" description="Basic and acidic residues" evidence="1">
    <location>
        <begin position="648"/>
        <end position="657"/>
    </location>
</feature>